<protein>
    <submittedName>
        <fullName evidence="2">Uncharacterized protein</fullName>
    </submittedName>
</protein>
<keyword evidence="3" id="KW-1185">Reference proteome</keyword>
<feature type="non-terminal residue" evidence="2">
    <location>
        <position position="180"/>
    </location>
</feature>
<organism evidence="2 3">
    <name type="scientific">Verticillium longisporum</name>
    <name type="common">Verticillium dahliae var. longisporum</name>
    <dbReference type="NCBI Taxonomy" id="100787"/>
    <lineage>
        <taxon>Eukaryota</taxon>
        <taxon>Fungi</taxon>
        <taxon>Dikarya</taxon>
        <taxon>Ascomycota</taxon>
        <taxon>Pezizomycotina</taxon>
        <taxon>Sordariomycetes</taxon>
        <taxon>Hypocreomycetidae</taxon>
        <taxon>Glomerellales</taxon>
        <taxon>Plectosphaerellaceae</taxon>
        <taxon>Verticillium</taxon>
    </lineage>
</organism>
<evidence type="ECO:0000313" key="3">
    <source>
        <dbReference type="Proteomes" id="UP000044602"/>
    </source>
</evidence>
<evidence type="ECO:0000313" key="2">
    <source>
        <dbReference type="EMBL" id="CRK31902.1"/>
    </source>
</evidence>
<feature type="region of interest" description="Disordered" evidence="1">
    <location>
        <begin position="138"/>
        <end position="180"/>
    </location>
</feature>
<accession>A0A0G4MC90</accession>
<sequence length="180" mass="19654">SSLRLEEGRQQRFPGESGAATQGRAERVQEPSRADQGPLRRAGIQRRTVLREQVDGQERLPHPHVGAHGRGYPRHAEAHCAADAGAHGRLAHVPRRGAGHRSRGQGDRGFRHDHRRCRHKRYPPRGRQDCAVRCRGRHRHQHSCAADAGADEGAASQVGVRAQQGGQGGAGCQDQRAGSR</sequence>
<dbReference type="EMBL" id="CVQH01021935">
    <property type="protein sequence ID" value="CRK31902.1"/>
    <property type="molecule type" value="Genomic_DNA"/>
</dbReference>
<evidence type="ECO:0000256" key="1">
    <source>
        <dbReference type="SAM" id="MobiDB-lite"/>
    </source>
</evidence>
<reference evidence="2 3" key="1">
    <citation type="submission" date="2015-05" db="EMBL/GenBank/DDBJ databases">
        <authorList>
            <person name="Wang D.B."/>
            <person name="Wang M."/>
        </authorList>
    </citation>
    <scope>NUCLEOTIDE SEQUENCE [LARGE SCALE GENOMIC DNA]</scope>
    <source>
        <strain evidence="2">VL1</strain>
    </source>
</reference>
<dbReference type="Proteomes" id="UP000044602">
    <property type="component" value="Unassembled WGS sequence"/>
</dbReference>
<feature type="region of interest" description="Disordered" evidence="1">
    <location>
        <begin position="84"/>
        <end position="112"/>
    </location>
</feature>
<feature type="compositionally biased region" description="Basic and acidic residues" evidence="1">
    <location>
        <begin position="1"/>
        <end position="10"/>
    </location>
</feature>
<feature type="compositionally biased region" description="Basic residues" evidence="1">
    <location>
        <begin position="89"/>
        <end position="103"/>
    </location>
</feature>
<feature type="compositionally biased region" description="Basic and acidic residues" evidence="1">
    <location>
        <begin position="49"/>
        <end position="61"/>
    </location>
</feature>
<name>A0A0G4MC90_VERLO</name>
<feature type="compositionally biased region" description="Low complexity" evidence="1">
    <location>
        <begin position="145"/>
        <end position="164"/>
    </location>
</feature>
<gene>
    <name evidence="2" type="ORF">BN1708_018874</name>
</gene>
<proteinExistence type="predicted"/>
<dbReference type="AlphaFoldDB" id="A0A0G4MC90"/>
<feature type="region of interest" description="Disordered" evidence="1">
    <location>
        <begin position="1"/>
        <end position="67"/>
    </location>
</feature>
<feature type="non-terminal residue" evidence="2">
    <location>
        <position position="1"/>
    </location>
</feature>
<feature type="compositionally biased region" description="Basic and acidic residues" evidence="1">
    <location>
        <begin position="24"/>
        <end position="33"/>
    </location>
</feature>